<dbReference type="InterPro" id="IPR037401">
    <property type="entry name" value="SnoaL-like"/>
</dbReference>
<gene>
    <name evidence="2" type="ORF">ENI96_05910</name>
</gene>
<protein>
    <submittedName>
        <fullName evidence="2">Ketosteroid isomerase</fullName>
    </submittedName>
</protein>
<evidence type="ECO:0000313" key="2">
    <source>
        <dbReference type="EMBL" id="HEB95949.1"/>
    </source>
</evidence>
<proteinExistence type="predicted"/>
<keyword evidence="2" id="KW-0413">Isomerase</keyword>
<dbReference type="GO" id="GO:0016853">
    <property type="term" value="F:isomerase activity"/>
    <property type="evidence" value="ECO:0007669"/>
    <property type="project" value="UniProtKB-KW"/>
</dbReference>
<evidence type="ECO:0000313" key="3">
    <source>
        <dbReference type="Proteomes" id="UP000886251"/>
    </source>
</evidence>
<dbReference type="AlphaFoldDB" id="A0A831RNT4"/>
<dbReference type="InterPro" id="IPR032710">
    <property type="entry name" value="NTF2-like_dom_sf"/>
</dbReference>
<evidence type="ECO:0000259" key="1">
    <source>
        <dbReference type="Pfam" id="PF13474"/>
    </source>
</evidence>
<comment type="caution">
    <text evidence="2">The sequence shown here is derived from an EMBL/GenBank/DDBJ whole genome shotgun (WGS) entry which is preliminary data.</text>
</comment>
<reference evidence="2" key="1">
    <citation type="journal article" date="2020" name="mSystems">
        <title>Genome- and Community-Level Interaction Insights into Carbon Utilization and Element Cycling Functions of Hydrothermarchaeota in Hydrothermal Sediment.</title>
        <authorList>
            <person name="Zhou Z."/>
            <person name="Liu Y."/>
            <person name="Xu W."/>
            <person name="Pan J."/>
            <person name="Luo Z.H."/>
            <person name="Li M."/>
        </authorList>
    </citation>
    <scope>NUCLEOTIDE SEQUENCE [LARGE SCALE GENOMIC DNA]</scope>
    <source>
        <strain evidence="2">HyVt-443</strain>
    </source>
</reference>
<dbReference type="Gene3D" id="3.10.450.50">
    <property type="match status" value="1"/>
</dbReference>
<dbReference type="SUPFAM" id="SSF54427">
    <property type="entry name" value="NTF2-like"/>
    <property type="match status" value="1"/>
</dbReference>
<sequence>MTTRFNSPTDVEDAYYDAIDECDLEKMMSVWDPSPQAACLLPMQPMHHGREAIRALWRPMLDPELKVDITVNHLEWIEQGEIAIHLLEELVTLKGTGQRQPPIYATNVFRRDADGWHLLLHVNSPAPPPANPAAGAPGP</sequence>
<accession>A0A831RNT4</accession>
<organism evidence="2 3">
    <name type="scientific">Sedimenticola thiotaurini</name>
    <dbReference type="NCBI Taxonomy" id="1543721"/>
    <lineage>
        <taxon>Bacteria</taxon>
        <taxon>Pseudomonadati</taxon>
        <taxon>Pseudomonadota</taxon>
        <taxon>Gammaproteobacteria</taxon>
        <taxon>Chromatiales</taxon>
        <taxon>Sedimenticolaceae</taxon>
        <taxon>Sedimenticola</taxon>
    </lineage>
</organism>
<dbReference type="EMBL" id="DRKP01000064">
    <property type="protein sequence ID" value="HEB95949.1"/>
    <property type="molecule type" value="Genomic_DNA"/>
</dbReference>
<dbReference type="Pfam" id="PF13474">
    <property type="entry name" value="SnoaL_3"/>
    <property type="match status" value="1"/>
</dbReference>
<name>A0A831RNT4_9GAMM</name>
<feature type="domain" description="SnoaL-like" evidence="1">
    <location>
        <begin position="12"/>
        <end position="126"/>
    </location>
</feature>
<dbReference type="Proteomes" id="UP000886251">
    <property type="component" value="Unassembled WGS sequence"/>
</dbReference>